<gene>
    <name evidence="2" type="ORF">E4U82_15845</name>
</gene>
<keyword evidence="1" id="KW-0472">Membrane</keyword>
<dbReference type="EMBL" id="SRHY01000039">
    <property type="protein sequence ID" value="TFJ91779.1"/>
    <property type="molecule type" value="Genomic_DNA"/>
</dbReference>
<name>A0A4Y9A7N3_9BACI</name>
<keyword evidence="3" id="KW-1185">Reference proteome</keyword>
<dbReference type="AlphaFoldDB" id="A0A4Y9A7N3"/>
<feature type="transmembrane region" description="Helical" evidence="1">
    <location>
        <begin position="6"/>
        <end position="21"/>
    </location>
</feature>
<evidence type="ECO:0000313" key="2">
    <source>
        <dbReference type="EMBL" id="TFJ91779.1"/>
    </source>
</evidence>
<keyword evidence="1" id="KW-0812">Transmembrane</keyword>
<dbReference type="Proteomes" id="UP000298484">
    <property type="component" value="Unassembled WGS sequence"/>
</dbReference>
<dbReference type="RefSeq" id="WP_135111157.1">
    <property type="nucleotide sequence ID" value="NZ_SRHY01000039.1"/>
</dbReference>
<dbReference type="OrthoDB" id="2967728at2"/>
<feature type="transmembrane region" description="Helical" evidence="1">
    <location>
        <begin position="59"/>
        <end position="81"/>
    </location>
</feature>
<feature type="transmembrane region" description="Helical" evidence="1">
    <location>
        <begin position="33"/>
        <end position="53"/>
    </location>
</feature>
<comment type="caution">
    <text evidence="2">The sequence shown here is derived from an EMBL/GenBank/DDBJ whole genome shotgun (WGS) entry which is preliminary data.</text>
</comment>
<keyword evidence="1" id="KW-1133">Transmembrane helix</keyword>
<organism evidence="2 3">
    <name type="scientific">Lentibacillus salicampi</name>
    <dbReference type="NCBI Taxonomy" id="175306"/>
    <lineage>
        <taxon>Bacteria</taxon>
        <taxon>Bacillati</taxon>
        <taxon>Bacillota</taxon>
        <taxon>Bacilli</taxon>
        <taxon>Bacillales</taxon>
        <taxon>Bacillaceae</taxon>
        <taxon>Lentibacillus</taxon>
    </lineage>
</organism>
<accession>A0A4Y9A7N3</accession>
<reference evidence="2 3" key="1">
    <citation type="submission" date="2019-03" db="EMBL/GenBank/DDBJ databases">
        <title>Genome sequence of Lentibacillus salicampi ATCC BAA-719.</title>
        <authorList>
            <person name="Maclea K.S."/>
            <person name="Simoes Junior M."/>
        </authorList>
    </citation>
    <scope>NUCLEOTIDE SEQUENCE [LARGE SCALE GENOMIC DNA]</scope>
    <source>
        <strain evidence="2 3">ATCC BAA-719</strain>
    </source>
</reference>
<evidence type="ECO:0000313" key="3">
    <source>
        <dbReference type="Proteomes" id="UP000298484"/>
    </source>
</evidence>
<protein>
    <submittedName>
        <fullName evidence="2">Uncharacterized protein</fullName>
    </submittedName>
</protein>
<evidence type="ECO:0000256" key="1">
    <source>
        <dbReference type="SAM" id="Phobius"/>
    </source>
</evidence>
<proteinExistence type="predicted"/>
<sequence length="92" mass="10595">MGITLMFMVLGTVTPFIFLYLKKKSLAIVQTILLIGMWLYFFQVMFTAVPAVFSITWMMFYASLIMSAVGWVMLIIDMVNISEKHKELTSKI</sequence>